<dbReference type="InterPro" id="IPR007159">
    <property type="entry name" value="SpoVT-AbrB_dom"/>
</dbReference>
<dbReference type="CDD" id="cd16320">
    <property type="entry name" value="MraZ_N"/>
    <property type="match status" value="1"/>
</dbReference>
<gene>
    <name evidence="7 9" type="primary">mraZ</name>
    <name evidence="9" type="ORF">EQF91_03910</name>
</gene>
<dbReference type="GO" id="GO:2000143">
    <property type="term" value="P:negative regulation of DNA-templated transcription initiation"/>
    <property type="evidence" value="ECO:0007669"/>
    <property type="project" value="TreeGrafter"/>
</dbReference>
<keyword evidence="4 7" id="KW-0805">Transcription regulation</keyword>
<dbReference type="InterPro" id="IPR037914">
    <property type="entry name" value="SpoVT-AbrB_sf"/>
</dbReference>
<keyword evidence="5 7" id="KW-0238">DNA-binding</keyword>
<dbReference type="InterPro" id="IPR038619">
    <property type="entry name" value="MraZ_sf"/>
</dbReference>
<reference evidence="9 10" key="1">
    <citation type="submission" date="2019-01" db="EMBL/GenBank/DDBJ databases">
        <title>Draft Genome Sequences of Helcococcus ovis Strains Isolated from the Uterus and Vagina of Dairy Cows with Metritis.</title>
        <authorList>
            <person name="Cunha F."/>
            <person name="Jeon S.J."/>
            <person name="Kutzer P."/>
            <person name="Galvao K.N."/>
        </authorList>
    </citation>
    <scope>NUCLEOTIDE SEQUENCE [LARGE SCALE GENOMIC DNA]</scope>
    <source>
        <strain evidence="9 10">KG-37</strain>
    </source>
</reference>
<dbReference type="GO" id="GO:0009295">
    <property type="term" value="C:nucleoid"/>
    <property type="evidence" value="ECO:0007669"/>
    <property type="project" value="UniProtKB-SubCell"/>
</dbReference>
<dbReference type="PANTHER" id="PTHR34701">
    <property type="entry name" value="TRANSCRIPTIONAL REGULATOR MRAZ"/>
    <property type="match status" value="1"/>
</dbReference>
<dbReference type="CDD" id="cd16321">
    <property type="entry name" value="MraZ_C"/>
    <property type="match status" value="1"/>
</dbReference>
<evidence type="ECO:0000256" key="7">
    <source>
        <dbReference type="HAMAP-Rule" id="MF_01008"/>
    </source>
</evidence>
<dbReference type="OrthoDB" id="9807753at2"/>
<dbReference type="HAMAP" id="MF_01008">
    <property type="entry name" value="MraZ"/>
    <property type="match status" value="1"/>
</dbReference>
<dbReference type="InterPro" id="IPR003444">
    <property type="entry name" value="MraZ"/>
</dbReference>
<dbReference type="Proteomes" id="UP000297454">
    <property type="component" value="Unassembled WGS sequence"/>
</dbReference>
<evidence type="ECO:0000256" key="3">
    <source>
        <dbReference type="ARBA" id="ARBA00022737"/>
    </source>
</evidence>
<dbReference type="GeneID" id="97030735"/>
<feature type="domain" description="SpoVT-AbrB" evidence="8">
    <location>
        <begin position="5"/>
        <end position="47"/>
    </location>
</feature>
<dbReference type="InterPro" id="IPR020603">
    <property type="entry name" value="MraZ_dom"/>
</dbReference>
<comment type="subunit">
    <text evidence="7">Forms oligomers.</text>
</comment>
<comment type="similarity">
    <text evidence="7">Belongs to the MraZ family.</text>
</comment>
<evidence type="ECO:0000256" key="2">
    <source>
        <dbReference type="ARBA" id="ARBA00022490"/>
    </source>
</evidence>
<comment type="caution">
    <text evidence="9">The sequence shown here is derived from an EMBL/GenBank/DDBJ whole genome shotgun (WGS) entry which is preliminary data.</text>
</comment>
<dbReference type="InterPro" id="IPR035644">
    <property type="entry name" value="MraZ_C"/>
</dbReference>
<dbReference type="AlphaFoldDB" id="A0A4R9C214"/>
<dbReference type="RefSeq" id="WP_134711729.1">
    <property type="nucleotide sequence ID" value="NZ_CP119081.1"/>
</dbReference>
<keyword evidence="2 7" id="KW-0963">Cytoplasm</keyword>
<dbReference type="GO" id="GO:0003700">
    <property type="term" value="F:DNA-binding transcription factor activity"/>
    <property type="evidence" value="ECO:0007669"/>
    <property type="project" value="UniProtKB-UniRule"/>
</dbReference>
<comment type="subcellular location">
    <subcellularLocation>
        <location evidence="7">Cytoplasm</location>
        <location evidence="7">Nucleoid</location>
    </subcellularLocation>
</comment>
<evidence type="ECO:0000256" key="4">
    <source>
        <dbReference type="ARBA" id="ARBA00023015"/>
    </source>
</evidence>
<evidence type="ECO:0000313" key="9">
    <source>
        <dbReference type="EMBL" id="TFF66457.1"/>
    </source>
</evidence>
<sequence length="143" mass="17038">MYIGEYTHSIDDKGRVIMPSKFREELGVKFYVTKGMEGCIFVYDEVEWKRLEEKTKNLKLTSKKARQFERLFYAPARELEFDKQGRFVIPQNLRDYAKIEKEASIIGVSSRIEIWDKNKYEEYISGSEMDYDSITEDFEDLDI</sequence>
<evidence type="ECO:0000256" key="5">
    <source>
        <dbReference type="ARBA" id="ARBA00023125"/>
    </source>
</evidence>
<dbReference type="GO" id="GO:0000976">
    <property type="term" value="F:transcription cis-regulatory region binding"/>
    <property type="evidence" value="ECO:0007669"/>
    <property type="project" value="TreeGrafter"/>
</dbReference>
<dbReference type="InterPro" id="IPR035642">
    <property type="entry name" value="MraZ_N"/>
</dbReference>
<dbReference type="Pfam" id="PF02381">
    <property type="entry name" value="MraZ"/>
    <property type="match status" value="2"/>
</dbReference>
<organism evidence="9 10">
    <name type="scientific">Helcococcus ovis</name>
    <dbReference type="NCBI Taxonomy" id="72026"/>
    <lineage>
        <taxon>Bacteria</taxon>
        <taxon>Bacillati</taxon>
        <taxon>Bacillota</taxon>
        <taxon>Tissierellia</taxon>
        <taxon>Tissierellales</taxon>
        <taxon>Peptoniphilaceae</taxon>
        <taxon>Helcococcus</taxon>
    </lineage>
</organism>
<dbReference type="GO" id="GO:0005737">
    <property type="term" value="C:cytoplasm"/>
    <property type="evidence" value="ECO:0007669"/>
    <property type="project" value="UniProtKB-UniRule"/>
</dbReference>
<evidence type="ECO:0000256" key="6">
    <source>
        <dbReference type="ARBA" id="ARBA00023163"/>
    </source>
</evidence>
<proteinExistence type="inferred from homology"/>
<dbReference type="PROSITE" id="PS51740">
    <property type="entry name" value="SPOVT_ABRB"/>
    <property type="match status" value="2"/>
</dbReference>
<evidence type="ECO:0000313" key="10">
    <source>
        <dbReference type="Proteomes" id="UP000297454"/>
    </source>
</evidence>
<keyword evidence="6 7" id="KW-0804">Transcription</keyword>
<dbReference type="SUPFAM" id="SSF89447">
    <property type="entry name" value="AbrB/MazE/MraZ-like"/>
    <property type="match status" value="1"/>
</dbReference>
<protein>
    <recommendedName>
        <fullName evidence="1 7">Transcriptional regulator MraZ</fullName>
    </recommendedName>
</protein>
<dbReference type="PANTHER" id="PTHR34701:SF1">
    <property type="entry name" value="TRANSCRIPTIONAL REGULATOR MRAZ"/>
    <property type="match status" value="1"/>
</dbReference>
<dbReference type="NCBIfam" id="TIGR00242">
    <property type="entry name" value="division/cell wall cluster transcriptional repressor MraZ"/>
    <property type="match status" value="1"/>
</dbReference>
<dbReference type="FunFam" id="3.40.1550.20:FF:000002">
    <property type="entry name" value="Transcriptional regulator MraZ"/>
    <property type="match status" value="1"/>
</dbReference>
<accession>A0A4R9C214</accession>
<dbReference type="Gene3D" id="3.40.1550.20">
    <property type="entry name" value="Transcriptional regulator MraZ domain"/>
    <property type="match status" value="1"/>
</dbReference>
<name>A0A4R9C214_9FIRM</name>
<evidence type="ECO:0000259" key="8">
    <source>
        <dbReference type="PROSITE" id="PS51740"/>
    </source>
</evidence>
<feature type="domain" description="SpoVT-AbrB" evidence="8">
    <location>
        <begin position="76"/>
        <end position="119"/>
    </location>
</feature>
<evidence type="ECO:0000256" key="1">
    <source>
        <dbReference type="ARBA" id="ARBA00013860"/>
    </source>
</evidence>
<keyword evidence="3" id="KW-0677">Repeat</keyword>
<dbReference type="EMBL" id="SCFR01000010">
    <property type="protein sequence ID" value="TFF66457.1"/>
    <property type="molecule type" value="Genomic_DNA"/>
</dbReference>
<keyword evidence="10" id="KW-1185">Reference proteome</keyword>